<dbReference type="InterPro" id="IPR035961">
    <property type="entry name" value="Rhabdovirus_nucleoprotein-like"/>
</dbReference>
<evidence type="ECO:0000313" key="1">
    <source>
        <dbReference type="EMBL" id="OAF70619.1"/>
    </source>
</evidence>
<dbReference type="Gene3D" id="1.10.3570.10">
    <property type="entry name" value="Rhabdovirus nucleocapsid protein like domain"/>
    <property type="match status" value="1"/>
</dbReference>
<dbReference type="EMBL" id="LWCA01000128">
    <property type="protein sequence ID" value="OAF70619.1"/>
    <property type="molecule type" value="Genomic_DNA"/>
</dbReference>
<gene>
    <name evidence="1" type="ORF">A3Q56_01664</name>
</gene>
<dbReference type="InterPro" id="IPR023331">
    <property type="entry name" value="Rhabdovirus_ncapsid_C"/>
</dbReference>
<dbReference type="Gene3D" id="1.10.3610.10">
    <property type="entry name" value="Nucleoprotein"/>
    <property type="match status" value="1"/>
</dbReference>
<organism evidence="1 2">
    <name type="scientific">Intoshia linei</name>
    <dbReference type="NCBI Taxonomy" id="1819745"/>
    <lineage>
        <taxon>Eukaryota</taxon>
        <taxon>Metazoa</taxon>
        <taxon>Spiralia</taxon>
        <taxon>Lophotrochozoa</taxon>
        <taxon>Mesozoa</taxon>
        <taxon>Orthonectida</taxon>
        <taxon>Rhopaluridae</taxon>
        <taxon>Intoshia</taxon>
    </lineage>
</organism>
<comment type="caution">
    <text evidence="1">The sequence shown here is derived from an EMBL/GenBank/DDBJ whole genome shotgun (WGS) entry which is preliminary data.</text>
</comment>
<keyword evidence="2" id="KW-1185">Reference proteome</keyword>
<dbReference type="InterPro" id="IPR023330">
    <property type="entry name" value="Rhabdovirus_ncapsid_N"/>
</dbReference>
<reference evidence="1 2" key="1">
    <citation type="submission" date="2016-04" db="EMBL/GenBank/DDBJ databases">
        <title>The genome of Intoshia linei affirms orthonectids as highly simplified spiralians.</title>
        <authorList>
            <person name="Mikhailov K.V."/>
            <person name="Slusarev G.S."/>
            <person name="Nikitin M.A."/>
            <person name="Logacheva M.D."/>
            <person name="Penin A."/>
            <person name="Aleoshin V."/>
            <person name="Panchin Y.V."/>
        </authorList>
    </citation>
    <scope>NUCLEOTIDE SEQUENCE [LARGE SCALE GENOMIC DNA]</scope>
    <source>
        <strain evidence="1">Intl2013</strain>
        <tissue evidence="1">Whole animal</tissue>
    </source>
</reference>
<evidence type="ECO:0000313" key="2">
    <source>
        <dbReference type="Proteomes" id="UP000078046"/>
    </source>
</evidence>
<sequence>MAMYHEDDHARIISMMFTKFIKPELHKMFSLDAKHYDSTSLVWYHRSLNLVPKSAYSSISCPNSYMYIATRMYFKYVHTLGGTRLGGTSYYQMILLAVRTCVLETINPDTEHVNLDEISLAKFTELANDMKITNEEVYSAISLRLSLSIKEIGVSKQFQRDADKRMRAYLKQGIIPCVNYIVPSLDSQAVPYNENLYKEKITMDLQYTNNTVETLRNYLYNKIWTGEQVDPLIVVSYMYLLAEQNFGTFIKYVNWGTVTVCKAGDQAGVGDFIKIKEANHTLENSIDCPDSTKYTYGILLYYISHLRIKKDTNADTANYKSRTIEKVKEILRISNVILPREKVDTLNVGDTSLSIIASNQENPVDFQAKNGLCALENLKKI</sequence>
<protein>
    <submittedName>
        <fullName evidence="1">Uncharacterized protein</fullName>
    </submittedName>
</protein>
<dbReference type="SUPFAM" id="SSF140809">
    <property type="entry name" value="Rhabdovirus nucleoprotein-like"/>
    <property type="match status" value="2"/>
</dbReference>
<proteinExistence type="predicted"/>
<name>A0A177B8J2_9BILA</name>
<dbReference type="AlphaFoldDB" id="A0A177B8J2"/>
<accession>A0A177B8J2</accession>
<dbReference type="Proteomes" id="UP000078046">
    <property type="component" value="Unassembled WGS sequence"/>
</dbReference>